<dbReference type="PATRIC" id="fig|1144316.3.peg.3012"/>
<evidence type="ECO:0000313" key="1">
    <source>
        <dbReference type="EMBL" id="EJL69983.1"/>
    </source>
</evidence>
<accession>J2K9U4</accession>
<dbReference type="AlphaFoldDB" id="J2K9U4"/>
<proteinExistence type="predicted"/>
<gene>
    <name evidence="1" type="ORF">PMI13_02992</name>
</gene>
<evidence type="ECO:0000313" key="2">
    <source>
        <dbReference type="Proteomes" id="UP000007509"/>
    </source>
</evidence>
<reference evidence="1 2" key="1">
    <citation type="journal article" date="2012" name="J. Bacteriol.">
        <title>Twenty-one genome sequences from Pseudomonas species and 19 genome sequences from diverse bacteria isolated from the rhizosphere and endosphere of Populus deltoides.</title>
        <authorList>
            <person name="Brown S.D."/>
            <person name="Utturkar S.M."/>
            <person name="Klingeman D.M."/>
            <person name="Johnson C.M."/>
            <person name="Martin S.L."/>
            <person name="Land M.L."/>
            <person name="Lu T.Y."/>
            <person name="Schadt C.W."/>
            <person name="Doktycz M.J."/>
            <person name="Pelletier D.A."/>
        </authorList>
    </citation>
    <scope>NUCLEOTIDE SEQUENCE [LARGE SCALE GENOMIC DNA]</scope>
    <source>
        <strain evidence="1 2">CF314</strain>
    </source>
</reference>
<protein>
    <submittedName>
        <fullName evidence="1">Uncharacterized protein</fullName>
    </submittedName>
</protein>
<sequence>MIDKPLKNYYDETFIRFDPKKQPVSSNQLFTEFKNADDYIKIQNVIYTVPVYITIPITVS</sequence>
<dbReference type="EMBL" id="AKJY01000063">
    <property type="protein sequence ID" value="EJL69983.1"/>
    <property type="molecule type" value="Genomic_DNA"/>
</dbReference>
<name>J2K9U4_9FLAO</name>
<keyword evidence="2" id="KW-1185">Reference proteome</keyword>
<organism evidence="1 2">
    <name type="scientific">Chryseobacterium populi</name>
    <dbReference type="NCBI Taxonomy" id="1144316"/>
    <lineage>
        <taxon>Bacteria</taxon>
        <taxon>Pseudomonadati</taxon>
        <taxon>Bacteroidota</taxon>
        <taxon>Flavobacteriia</taxon>
        <taxon>Flavobacteriales</taxon>
        <taxon>Weeksellaceae</taxon>
        <taxon>Chryseobacterium group</taxon>
        <taxon>Chryseobacterium</taxon>
    </lineage>
</organism>
<dbReference type="Proteomes" id="UP000007509">
    <property type="component" value="Unassembled WGS sequence"/>
</dbReference>
<comment type="caution">
    <text evidence="1">The sequence shown here is derived from an EMBL/GenBank/DDBJ whole genome shotgun (WGS) entry which is preliminary data.</text>
</comment>